<dbReference type="RefSeq" id="WP_053173367.1">
    <property type="nucleotide sequence ID" value="NZ_LFYT02000017.1"/>
</dbReference>
<dbReference type="SUPFAM" id="SSF51182">
    <property type="entry name" value="RmlC-like cupins"/>
    <property type="match status" value="1"/>
</dbReference>
<evidence type="ECO:0000313" key="1">
    <source>
        <dbReference type="EMBL" id="PVE42239.1"/>
    </source>
</evidence>
<evidence type="ECO:0008006" key="3">
    <source>
        <dbReference type="Google" id="ProtNLM"/>
    </source>
</evidence>
<organism evidence="1 2">
    <name type="scientific">Limnohabitans planktonicus II-D5</name>
    <dbReference type="NCBI Taxonomy" id="1293045"/>
    <lineage>
        <taxon>Bacteria</taxon>
        <taxon>Pseudomonadati</taxon>
        <taxon>Pseudomonadota</taxon>
        <taxon>Betaproteobacteria</taxon>
        <taxon>Burkholderiales</taxon>
        <taxon>Comamonadaceae</taxon>
        <taxon>Limnohabitans</taxon>
    </lineage>
</organism>
<dbReference type="InterPro" id="IPR011051">
    <property type="entry name" value="RmlC_Cupin_sf"/>
</dbReference>
<keyword evidence="2" id="KW-1185">Reference proteome</keyword>
<proteinExistence type="predicted"/>
<evidence type="ECO:0000313" key="2">
    <source>
        <dbReference type="Proteomes" id="UP000037507"/>
    </source>
</evidence>
<dbReference type="Gene3D" id="2.60.120.10">
    <property type="entry name" value="Jelly Rolls"/>
    <property type="match status" value="1"/>
</dbReference>
<dbReference type="InterPro" id="IPR010282">
    <property type="entry name" value="Uncharacterised_HutD/Ves"/>
</dbReference>
<comment type="caution">
    <text evidence="1">The sequence shown here is derived from an EMBL/GenBank/DDBJ whole genome shotgun (WGS) entry which is preliminary data.</text>
</comment>
<reference evidence="1" key="1">
    <citation type="submission" date="2017-04" db="EMBL/GenBank/DDBJ databases">
        <title>Unexpected and diverse lifestyles within the genus Limnohabitans.</title>
        <authorList>
            <person name="Kasalicky V."/>
            <person name="Mehrshad M."/>
            <person name="Andrei S.-A."/>
            <person name="Salcher M."/>
            <person name="Kratochvilova H."/>
            <person name="Simek K."/>
            <person name="Ghai R."/>
        </authorList>
    </citation>
    <scope>NUCLEOTIDE SEQUENCE [LARGE SCALE GENOMIC DNA]</scope>
    <source>
        <strain evidence="1">II-D5</strain>
    </source>
</reference>
<dbReference type="PANTHER" id="PTHR37943">
    <property type="entry name" value="PROTEIN VES"/>
    <property type="match status" value="1"/>
</dbReference>
<name>A0A2T7UC09_9BURK</name>
<dbReference type="EMBL" id="LFYT02000017">
    <property type="protein sequence ID" value="PVE42239.1"/>
    <property type="molecule type" value="Genomic_DNA"/>
</dbReference>
<dbReference type="InterPro" id="IPR014710">
    <property type="entry name" value="RmlC-like_jellyroll"/>
</dbReference>
<accession>A0A2T7UC09</accession>
<protein>
    <recommendedName>
        <fullName evidence="3">HutD family protein</fullName>
    </recommendedName>
</protein>
<dbReference type="CDD" id="cd20293">
    <property type="entry name" value="cupin_HutD_N"/>
    <property type="match status" value="1"/>
</dbReference>
<dbReference type="PANTHER" id="PTHR37943:SF1">
    <property type="entry name" value="PROTEIN VES"/>
    <property type="match status" value="1"/>
</dbReference>
<dbReference type="AlphaFoldDB" id="A0A2T7UC09"/>
<dbReference type="Proteomes" id="UP000037507">
    <property type="component" value="Unassembled WGS sequence"/>
</dbReference>
<gene>
    <name evidence="1" type="ORF">H663_013250</name>
</gene>
<sequence>MPIHFFERAQLHASPWKNGGGVTREIACHPPQAGMQNFDWRISIAHIASDGDFSVFAGVDRVITLLEGGGVHLSSAEGSVLHALDTPLQPFAFSGDAAVHGRLLNGDCHDFNVMTRRGVCQAEVRVLRRRETLLPAPAGLLMAIQGAWQVQTPDTDKAEVQPHTIAPQTGLWWQGDTQGWSCQCADSDPQAALLAVRLTPTPH</sequence>
<dbReference type="Pfam" id="PF05962">
    <property type="entry name" value="HutD"/>
    <property type="match status" value="1"/>
</dbReference>
<dbReference type="OrthoDB" id="9800082at2"/>
<dbReference type="STRING" id="1293045.H663_12240"/>